<evidence type="ECO:0000259" key="8">
    <source>
        <dbReference type="PROSITE" id="PS51192"/>
    </source>
</evidence>
<dbReference type="InterPro" id="IPR001650">
    <property type="entry name" value="Helicase_C-like"/>
</dbReference>
<keyword evidence="4" id="KW-0347">Helicase</keyword>
<dbReference type="PROSITE" id="PS51194">
    <property type="entry name" value="HELICASE_CTER"/>
    <property type="match status" value="1"/>
</dbReference>
<accession>A0A4S4EED9</accession>
<name>A0A4S4EED9_CAMSN</name>
<dbReference type="SMART" id="SM00490">
    <property type="entry name" value="HELICc"/>
    <property type="match status" value="1"/>
</dbReference>
<keyword evidence="2" id="KW-0547">Nucleotide-binding</keyword>
<sequence>MYNSAKSFEDLKLSPDLLKGLYVEMKFERPSKIQAISLPMILTPPYKHLVAQAHNGSGKTTCFVLGMLSRVDPKVSAPQALCICPTRELAIQNMEVLKKMGKYTGITSECAIPMDSTNYMPISKRPPITAQVVIGTPGTINKWVSAKKLSMSFLKILVFDEADHMLAEVLLFSATFDDAVRAFVSKIVKDLFQGDYNQMFVNREELSLESVKQYKVKCPDELAKIMVIKDRIFELGQRVGQTIIFVRTRNSASMLHKALTDDGYEVTTIQGALKQEDRDKIVKEFKDGLTQVLISTDLLARGFDQSQVNLVVNFDLPVKHDSPSEPDCEVYLHRVGRAGRFGRKGAVFNLLCNDRDVMIMAKIERHFNMEIAEVPSWRSNEDFEAALKKAGLL</sequence>
<dbReference type="PROSITE" id="PS51192">
    <property type="entry name" value="HELICASE_ATP_BIND_1"/>
    <property type="match status" value="1"/>
</dbReference>
<dbReference type="Proteomes" id="UP000306102">
    <property type="component" value="Unassembled WGS sequence"/>
</dbReference>
<dbReference type="InterPro" id="IPR011545">
    <property type="entry name" value="DEAD/DEAH_box_helicase_dom"/>
</dbReference>
<evidence type="ECO:0000259" key="10">
    <source>
        <dbReference type="PROSITE" id="PS51195"/>
    </source>
</evidence>
<evidence type="ECO:0000256" key="4">
    <source>
        <dbReference type="ARBA" id="ARBA00022806"/>
    </source>
</evidence>
<dbReference type="InterPro" id="IPR027417">
    <property type="entry name" value="P-loop_NTPase"/>
</dbReference>
<keyword evidence="12" id="KW-1185">Reference proteome</keyword>
<evidence type="ECO:0000256" key="7">
    <source>
        <dbReference type="PROSITE-ProRule" id="PRU00552"/>
    </source>
</evidence>
<feature type="domain" description="Helicase C-terminal" evidence="9">
    <location>
        <begin position="227"/>
        <end position="382"/>
    </location>
</feature>
<dbReference type="SMART" id="SM00487">
    <property type="entry name" value="DEXDc"/>
    <property type="match status" value="1"/>
</dbReference>
<reference evidence="11 12" key="1">
    <citation type="journal article" date="2018" name="Proc. Natl. Acad. Sci. U.S.A.">
        <title>Draft genome sequence of Camellia sinensis var. sinensis provides insights into the evolution of the tea genome and tea quality.</title>
        <authorList>
            <person name="Wei C."/>
            <person name="Yang H."/>
            <person name="Wang S."/>
            <person name="Zhao J."/>
            <person name="Liu C."/>
            <person name="Gao L."/>
            <person name="Xia E."/>
            <person name="Lu Y."/>
            <person name="Tai Y."/>
            <person name="She G."/>
            <person name="Sun J."/>
            <person name="Cao H."/>
            <person name="Tong W."/>
            <person name="Gao Q."/>
            <person name="Li Y."/>
            <person name="Deng W."/>
            <person name="Jiang X."/>
            <person name="Wang W."/>
            <person name="Chen Q."/>
            <person name="Zhang S."/>
            <person name="Li H."/>
            <person name="Wu J."/>
            <person name="Wang P."/>
            <person name="Li P."/>
            <person name="Shi C."/>
            <person name="Zheng F."/>
            <person name="Jian J."/>
            <person name="Huang B."/>
            <person name="Shan D."/>
            <person name="Shi M."/>
            <person name="Fang C."/>
            <person name="Yue Y."/>
            <person name="Li F."/>
            <person name="Li D."/>
            <person name="Wei S."/>
            <person name="Han B."/>
            <person name="Jiang C."/>
            <person name="Yin Y."/>
            <person name="Xia T."/>
            <person name="Zhang Z."/>
            <person name="Bennetzen J.L."/>
            <person name="Zhao S."/>
            <person name="Wan X."/>
        </authorList>
    </citation>
    <scope>NUCLEOTIDE SEQUENCE [LARGE SCALE GENOMIC DNA]</scope>
    <source>
        <strain evidence="12">cv. Shuchazao</strain>
        <tissue evidence="11">Leaf</tissue>
    </source>
</reference>
<feature type="domain" description="Helicase ATP-binding" evidence="8">
    <location>
        <begin position="40"/>
        <end position="194"/>
    </location>
</feature>
<keyword evidence="6" id="KW-0694">RNA-binding</keyword>
<evidence type="ECO:0000256" key="6">
    <source>
        <dbReference type="ARBA" id="ARBA00022884"/>
    </source>
</evidence>
<comment type="caution">
    <text evidence="11">The sequence shown here is derived from an EMBL/GenBank/DDBJ whole genome shotgun (WGS) entry which is preliminary data.</text>
</comment>
<dbReference type="EMBL" id="SDRB02005126">
    <property type="protein sequence ID" value="THG14739.1"/>
    <property type="molecule type" value="Genomic_DNA"/>
</dbReference>
<dbReference type="InterPro" id="IPR014014">
    <property type="entry name" value="RNA_helicase_DEAD_Q_motif"/>
</dbReference>
<dbReference type="AlphaFoldDB" id="A0A4S4EED9"/>
<evidence type="ECO:0000256" key="3">
    <source>
        <dbReference type="ARBA" id="ARBA00022801"/>
    </source>
</evidence>
<dbReference type="STRING" id="542762.A0A4S4EED9"/>
<evidence type="ECO:0000256" key="5">
    <source>
        <dbReference type="ARBA" id="ARBA00022840"/>
    </source>
</evidence>
<dbReference type="GO" id="GO:0005524">
    <property type="term" value="F:ATP binding"/>
    <property type="evidence" value="ECO:0007669"/>
    <property type="project" value="UniProtKB-KW"/>
</dbReference>
<dbReference type="GO" id="GO:0003724">
    <property type="term" value="F:RNA helicase activity"/>
    <property type="evidence" value="ECO:0007669"/>
    <property type="project" value="UniProtKB-EC"/>
</dbReference>
<keyword evidence="5" id="KW-0067">ATP-binding</keyword>
<organism evidence="11 12">
    <name type="scientific">Camellia sinensis var. sinensis</name>
    <name type="common">China tea</name>
    <dbReference type="NCBI Taxonomy" id="542762"/>
    <lineage>
        <taxon>Eukaryota</taxon>
        <taxon>Viridiplantae</taxon>
        <taxon>Streptophyta</taxon>
        <taxon>Embryophyta</taxon>
        <taxon>Tracheophyta</taxon>
        <taxon>Spermatophyta</taxon>
        <taxon>Magnoliopsida</taxon>
        <taxon>eudicotyledons</taxon>
        <taxon>Gunneridae</taxon>
        <taxon>Pentapetalae</taxon>
        <taxon>asterids</taxon>
        <taxon>Ericales</taxon>
        <taxon>Theaceae</taxon>
        <taxon>Camellia</taxon>
    </lineage>
</organism>
<proteinExistence type="predicted"/>
<protein>
    <recommendedName>
        <fullName evidence="1">RNA helicase</fullName>
        <ecNumber evidence="1">3.6.4.13</ecNumber>
    </recommendedName>
</protein>
<dbReference type="Gene3D" id="3.40.50.300">
    <property type="entry name" value="P-loop containing nucleotide triphosphate hydrolases"/>
    <property type="match status" value="2"/>
</dbReference>
<dbReference type="EC" id="3.6.4.13" evidence="1"/>
<keyword evidence="3" id="KW-0378">Hydrolase</keyword>
<feature type="short sequence motif" description="Q motif" evidence="7">
    <location>
        <begin position="6"/>
        <end position="35"/>
    </location>
</feature>
<dbReference type="PANTHER" id="PTHR47958">
    <property type="entry name" value="ATP-DEPENDENT RNA HELICASE DBP3"/>
    <property type="match status" value="1"/>
</dbReference>
<evidence type="ECO:0000256" key="1">
    <source>
        <dbReference type="ARBA" id="ARBA00012552"/>
    </source>
</evidence>
<dbReference type="InterPro" id="IPR014001">
    <property type="entry name" value="Helicase_ATP-bd"/>
</dbReference>
<evidence type="ECO:0000259" key="9">
    <source>
        <dbReference type="PROSITE" id="PS51194"/>
    </source>
</evidence>
<dbReference type="GO" id="GO:0016787">
    <property type="term" value="F:hydrolase activity"/>
    <property type="evidence" value="ECO:0007669"/>
    <property type="project" value="UniProtKB-KW"/>
</dbReference>
<evidence type="ECO:0000313" key="12">
    <source>
        <dbReference type="Proteomes" id="UP000306102"/>
    </source>
</evidence>
<dbReference type="Pfam" id="PF00271">
    <property type="entry name" value="Helicase_C"/>
    <property type="match status" value="1"/>
</dbReference>
<dbReference type="SUPFAM" id="SSF52540">
    <property type="entry name" value="P-loop containing nucleoside triphosphate hydrolases"/>
    <property type="match status" value="1"/>
</dbReference>
<dbReference type="GO" id="GO:0003723">
    <property type="term" value="F:RNA binding"/>
    <property type="evidence" value="ECO:0007669"/>
    <property type="project" value="UniProtKB-KW"/>
</dbReference>
<dbReference type="CDD" id="cd18787">
    <property type="entry name" value="SF2_C_DEAD"/>
    <property type="match status" value="1"/>
</dbReference>
<evidence type="ECO:0000256" key="2">
    <source>
        <dbReference type="ARBA" id="ARBA00022741"/>
    </source>
</evidence>
<evidence type="ECO:0000313" key="11">
    <source>
        <dbReference type="EMBL" id="THG14739.1"/>
    </source>
</evidence>
<dbReference type="Pfam" id="PF00270">
    <property type="entry name" value="DEAD"/>
    <property type="match status" value="1"/>
</dbReference>
<feature type="domain" description="DEAD-box RNA helicase Q" evidence="10">
    <location>
        <begin position="6"/>
        <end position="35"/>
    </location>
</feature>
<dbReference type="PROSITE" id="PS51195">
    <property type="entry name" value="Q_MOTIF"/>
    <property type="match status" value="1"/>
</dbReference>
<gene>
    <name evidence="11" type="ORF">TEA_015670</name>
</gene>
<dbReference type="CDD" id="cd17963">
    <property type="entry name" value="DEADc_DDX19_DDX25"/>
    <property type="match status" value="1"/>
</dbReference>